<dbReference type="PANTHER" id="PTHR46590">
    <property type="entry name" value="PHOSPHATIDYLINOSITOL TRANSFER PROTEIN CSR1-RELATED"/>
    <property type="match status" value="1"/>
</dbReference>
<name>A0A3A2ZI14_9EURO</name>
<reference evidence="3" key="1">
    <citation type="submission" date="2017-02" db="EMBL/GenBank/DDBJ databases">
        <authorList>
            <person name="Tafer H."/>
            <person name="Lopandic K."/>
        </authorList>
    </citation>
    <scope>NUCLEOTIDE SEQUENCE [LARGE SCALE GENOMIC DNA]</scope>
    <source>
        <strain evidence="3">CBS 366.77</strain>
    </source>
</reference>
<proteinExistence type="predicted"/>
<evidence type="ECO:0000313" key="3">
    <source>
        <dbReference type="Proteomes" id="UP000266188"/>
    </source>
</evidence>
<dbReference type="Proteomes" id="UP000266188">
    <property type="component" value="Unassembled WGS sequence"/>
</dbReference>
<dbReference type="InterPro" id="IPR036273">
    <property type="entry name" value="CRAL/TRIO_N_dom_sf"/>
</dbReference>
<dbReference type="STRING" id="2070753.A0A3A2ZI14"/>
<dbReference type="SMART" id="SM01100">
    <property type="entry name" value="CRAL_TRIO_N"/>
    <property type="match status" value="1"/>
</dbReference>
<evidence type="ECO:0000313" key="2">
    <source>
        <dbReference type="EMBL" id="RJE22160.1"/>
    </source>
</evidence>
<dbReference type="Gene3D" id="3.40.525.10">
    <property type="entry name" value="CRAL-TRIO lipid binding domain"/>
    <property type="match status" value="1"/>
</dbReference>
<comment type="caution">
    <text evidence="2">The sequence shown here is derived from an EMBL/GenBank/DDBJ whole genome shotgun (WGS) entry which is preliminary data.</text>
</comment>
<dbReference type="Pfam" id="PF00650">
    <property type="entry name" value="CRAL_TRIO"/>
    <property type="match status" value="1"/>
</dbReference>
<accession>A0A3A2ZI14</accession>
<dbReference type="EMBL" id="MVGC01000183">
    <property type="protein sequence ID" value="RJE22160.1"/>
    <property type="molecule type" value="Genomic_DNA"/>
</dbReference>
<dbReference type="InterPro" id="IPR036865">
    <property type="entry name" value="CRAL-TRIO_dom_sf"/>
</dbReference>
<dbReference type="CDD" id="cd00170">
    <property type="entry name" value="SEC14"/>
    <property type="match status" value="1"/>
</dbReference>
<dbReference type="PROSITE" id="PS50191">
    <property type="entry name" value="CRAL_TRIO"/>
    <property type="match status" value="1"/>
</dbReference>
<keyword evidence="3" id="KW-1185">Reference proteome</keyword>
<dbReference type="InterPro" id="IPR052432">
    <property type="entry name" value="PITP/CRAL-TRIO"/>
</dbReference>
<dbReference type="SUPFAM" id="SSF52087">
    <property type="entry name" value="CRAL/TRIO domain"/>
    <property type="match status" value="1"/>
</dbReference>
<dbReference type="OrthoDB" id="43460at2759"/>
<dbReference type="AlphaFoldDB" id="A0A3A2ZI14"/>
<feature type="domain" description="CRAL-TRIO" evidence="1">
    <location>
        <begin position="254"/>
        <end position="399"/>
    </location>
</feature>
<dbReference type="SMART" id="SM00516">
    <property type="entry name" value="SEC14"/>
    <property type="match status" value="1"/>
</dbReference>
<sequence>MAITPDTATGFVHNLTPDQEVKLRELWVLLFNSMASILSAVYDVPIPDGPPSKLFEVLDKINEPTADAVIAALKEEETNAKTSNGTAPVEVSNGDSKETKSLDKMEALMNDKDAQKNIMSEMAAKKVTPQHFSAVFAQLRKMGVQESEIKSMENVLSTMTPGEMCFAILKMIKQEHPDSLLLRFLRARKWDVGKAFTMMTSNILWREEMGVDDDILPKGELYALEQSRNEKINAKEKKEGRDFIEQLKMGKSFLHGFDRQGRPVNYVRVKIHKPGAQSEETLERYIVHVIETTRLIVVPPVETGTIVFDMTGFSLSNMEYQPVKFIIKCFEANYPESLGLLLIHNAPWIFSGIWKLIHGWMDPVVASKVHFTRSVNDLDKFISRNQIPKELAGDEDWEYKYIEPKEDENKIMEDTSTRDSLMFERLVMGIRMLAATAVWISATTFSKGKEDKATVEELKRRRNTIIEDFRQNYWKLDPYLRQRAIIDRTGVLKPDGTVVKSSESNGKAR</sequence>
<gene>
    <name evidence="2" type="ORF">PHISCL_05513</name>
</gene>
<dbReference type="Pfam" id="PF03765">
    <property type="entry name" value="CRAL_TRIO_N"/>
    <property type="match status" value="1"/>
</dbReference>
<dbReference type="PANTHER" id="PTHR46590:SF2">
    <property type="entry name" value="CRAL_TRIO DOMAIN PROTEIN (AFU_ORTHOLOGUE AFUA_4G13930)-RELATED"/>
    <property type="match status" value="1"/>
</dbReference>
<dbReference type="InterPro" id="IPR011074">
    <property type="entry name" value="CRAL/TRIO_N_dom"/>
</dbReference>
<dbReference type="InterPro" id="IPR001251">
    <property type="entry name" value="CRAL-TRIO_dom"/>
</dbReference>
<evidence type="ECO:0000259" key="1">
    <source>
        <dbReference type="PROSITE" id="PS50191"/>
    </source>
</evidence>
<protein>
    <submittedName>
        <fullName evidence="2">CRAL TRIO domain protein</fullName>
    </submittedName>
</protein>
<dbReference type="SUPFAM" id="SSF46938">
    <property type="entry name" value="CRAL/TRIO N-terminal domain"/>
    <property type="match status" value="1"/>
</dbReference>
<organism evidence="2 3">
    <name type="scientific">Aspergillus sclerotialis</name>
    <dbReference type="NCBI Taxonomy" id="2070753"/>
    <lineage>
        <taxon>Eukaryota</taxon>
        <taxon>Fungi</taxon>
        <taxon>Dikarya</taxon>
        <taxon>Ascomycota</taxon>
        <taxon>Pezizomycotina</taxon>
        <taxon>Eurotiomycetes</taxon>
        <taxon>Eurotiomycetidae</taxon>
        <taxon>Eurotiales</taxon>
        <taxon>Aspergillaceae</taxon>
        <taxon>Aspergillus</taxon>
        <taxon>Aspergillus subgen. Polypaecilum</taxon>
    </lineage>
</organism>